<proteinExistence type="predicted"/>
<evidence type="ECO:0000256" key="1">
    <source>
        <dbReference type="SAM" id="MobiDB-lite"/>
    </source>
</evidence>
<dbReference type="AlphaFoldDB" id="M5EVN5"/>
<gene>
    <name evidence="2" type="ORF">MESS2_690005</name>
</gene>
<protein>
    <submittedName>
        <fullName evidence="2">Uncharacterized protein</fullName>
    </submittedName>
</protein>
<dbReference type="EMBL" id="CAUM01000138">
    <property type="protein sequence ID" value="CCV08003.1"/>
    <property type="molecule type" value="Genomic_DNA"/>
</dbReference>
<feature type="region of interest" description="Disordered" evidence="1">
    <location>
        <begin position="12"/>
        <end position="31"/>
    </location>
</feature>
<reference evidence="2 3" key="1">
    <citation type="submission" date="2013-02" db="EMBL/GenBank/DDBJ databases">
        <authorList>
            <person name="Genoscope - CEA"/>
        </authorList>
    </citation>
    <scope>NUCLEOTIDE SEQUENCE [LARGE SCALE GENOMIC DNA]</scope>
    <source>
        <strain evidence="2 3">STM 2683</strain>
    </source>
</reference>
<dbReference type="STRING" id="1297569.MESS2_690005"/>
<dbReference type="Proteomes" id="UP000012062">
    <property type="component" value="Unassembled WGS sequence"/>
</dbReference>
<comment type="caution">
    <text evidence="2">The sequence shown here is derived from an EMBL/GenBank/DDBJ whole genome shotgun (WGS) entry which is preliminary data.</text>
</comment>
<organism evidence="2 3">
    <name type="scientific">Mesorhizobium metallidurans STM 2683</name>
    <dbReference type="NCBI Taxonomy" id="1297569"/>
    <lineage>
        <taxon>Bacteria</taxon>
        <taxon>Pseudomonadati</taxon>
        <taxon>Pseudomonadota</taxon>
        <taxon>Alphaproteobacteria</taxon>
        <taxon>Hyphomicrobiales</taxon>
        <taxon>Phyllobacteriaceae</taxon>
        <taxon>Mesorhizobium</taxon>
    </lineage>
</organism>
<name>M5EVN5_9HYPH</name>
<keyword evidence="3" id="KW-1185">Reference proteome</keyword>
<sequence>MALVVLAAAGEAGEAAAGVAPSRPPSVLPDISPQVPQGEIGSFYLLQKQTRHPISPLEGP</sequence>
<accession>M5EVN5</accession>
<evidence type="ECO:0000313" key="2">
    <source>
        <dbReference type="EMBL" id="CCV08003.1"/>
    </source>
</evidence>
<evidence type="ECO:0000313" key="3">
    <source>
        <dbReference type="Proteomes" id="UP000012062"/>
    </source>
</evidence>